<gene>
    <name evidence="2" type="ORF">DB32_006339</name>
</gene>
<dbReference type="PANTHER" id="PTHR34821:SF2">
    <property type="entry name" value="INNER MEMBRANE PROTEIN YDCZ"/>
    <property type="match status" value="1"/>
</dbReference>
<feature type="transmembrane region" description="Helical" evidence="1">
    <location>
        <begin position="69"/>
        <end position="92"/>
    </location>
</feature>
<dbReference type="OrthoDB" id="9097160at2"/>
<dbReference type="GO" id="GO:0005886">
    <property type="term" value="C:plasma membrane"/>
    <property type="evidence" value="ECO:0007669"/>
    <property type="project" value="TreeGrafter"/>
</dbReference>
<dbReference type="Pfam" id="PF04657">
    <property type="entry name" value="DMT_YdcZ"/>
    <property type="match status" value="1"/>
</dbReference>
<evidence type="ECO:0000256" key="1">
    <source>
        <dbReference type="SAM" id="Phobius"/>
    </source>
</evidence>
<dbReference type="EMBL" id="CP011125">
    <property type="protein sequence ID" value="AKF09190.1"/>
    <property type="molecule type" value="Genomic_DNA"/>
</dbReference>
<evidence type="ECO:0000313" key="3">
    <source>
        <dbReference type="Proteomes" id="UP000034883"/>
    </source>
</evidence>
<feature type="transmembrane region" description="Helical" evidence="1">
    <location>
        <begin position="127"/>
        <end position="144"/>
    </location>
</feature>
<reference evidence="2 3" key="1">
    <citation type="submission" date="2015-03" db="EMBL/GenBank/DDBJ databases">
        <title>Genome assembly of Sandaracinus amylolyticus DSM 53668.</title>
        <authorList>
            <person name="Sharma G."/>
            <person name="Subramanian S."/>
        </authorList>
    </citation>
    <scope>NUCLEOTIDE SEQUENCE [LARGE SCALE GENOMIC DNA]</scope>
    <source>
        <strain evidence="2 3">DSM 53668</strain>
    </source>
</reference>
<dbReference type="Proteomes" id="UP000034883">
    <property type="component" value="Chromosome"/>
</dbReference>
<feature type="transmembrane region" description="Helical" evidence="1">
    <location>
        <begin position="38"/>
        <end position="57"/>
    </location>
</feature>
<name>A0A0F6W7F5_9BACT</name>
<dbReference type="InterPro" id="IPR006750">
    <property type="entry name" value="YdcZ"/>
</dbReference>
<proteinExistence type="predicted"/>
<dbReference type="RefSeq" id="WP_053236262.1">
    <property type="nucleotide sequence ID" value="NZ_CP011125.1"/>
</dbReference>
<sequence length="146" mass="15348">MQLGVFVALMIVAGAMIAFQSPINAALARSVGVYNATFVSFATGVVIAGIVAVLTGGGGSLRQLSSVPWWQWIGGALGVAYVTTIIVAVPRIGVTTMMVAALAGQLTTAMVIDHFGWFGIEARAMDWRRAIALPLLAAALYFIHKR</sequence>
<organism evidence="2 3">
    <name type="scientific">Sandaracinus amylolyticus</name>
    <dbReference type="NCBI Taxonomy" id="927083"/>
    <lineage>
        <taxon>Bacteria</taxon>
        <taxon>Pseudomonadati</taxon>
        <taxon>Myxococcota</taxon>
        <taxon>Polyangia</taxon>
        <taxon>Polyangiales</taxon>
        <taxon>Sandaracinaceae</taxon>
        <taxon>Sandaracinus</taxon>
    </lineage>
</organism>
<dbReference type="PANTHER" id="PTHR34821">
    <property type="entry name" value="INNER MEMBRANE PROTEIN YDCZ"/>
    <property type="match status" value="1"/>
</dbReference>
<dbReference type="AlphaFoldDB" id="A0A0F6W7F5"/>
<keyword evidence="1" id="KW-0472">Membrane</keyword>
<evidence type="ECO:0000313" key="2">
    <source>
        <dbReference type="EMBL" id="AKF09190.1"/>
    </source>
</evidence>
<protein>
    <submittedName>
        <fullName evidence="2">Integral membrane protein</fullName>
    </submittedName>
</protein>
<dbReference type="STRING" id="927083.DB32_006339"/>
<keyword evidence="1" id="KW-0812">Transmembrane</keyword>
<dbReference type="KEGG" id="samy:DB32_006339"/>
<accession>A0A0F6W7F5</accession>
<keyword evidence="1" id="KW-1133">Transmembrane helix</keyword>
<keyword evidence="3" id="KW-1185">Reference proteome</keyword>
<feature type="transmembrane region" description="Helical" evidence="1">
    <location>
        <begin position="98"/>
        <end position="120"/>
    </location>
</feature>